<sequence length="140" mass="14356">MATTTVPLTNPLFLKDVSLIVGPSGGTTYEFKAALESVLFTPQTTTDTFSGIGGTTVSDVSIDSWTCTVGYIQDWETSTSLSNYLQSNPGLTTDAVFKPKTAGAKSVTATITLVPGPIGGPKGKAMASVTFGVQGTPTVA</sequence>
<gene>
    <name evidence="1" type="ORF">CCO02nite_20150</name>
</gene>
<accession>A0A511JBJ3</accession>
<dbReference type="OrthoDB" id="5069167at2"/>
<protein>
    <submittedName>
        <fullName evidence="1">Uncharacterized protein</fullName>
    </submittedName>
</protein>
<keyword evidence="2" id="KW-1185">Reference proteome</keyword>
<evidence type="ECO:0000313" key="1">
    <source>
        <dbReference type="EMBL" id="GEL95357.1"/>
    </source>
</evidence>
<name>A0A511JBJ3_9CELL</name>
<comment type="caution">
    <text evidence="1">The sequence shown here is derived from an EMBL/GenBank/DDBJ whole genome shotgun (WGS) entry which is preliminary data.</text>
</comment>
<dbReference type="Proteomes" id="UP000321720">
    <property type="component" value="Unassembled WGS sequence"/>
</dbReference>
<dbReference type="EMBL" id="BJWG01000008">
    <property type="protein sequence ID" value="GEL95357.1"/>
    <property type="molecule type" value="Genomic_DNA"/>
</dbReference>
<proteinExistence type="predicted"/>
<evidence type="ECO:0000313" key="2">
    <source>
        <dbReference type="Proteomes" id="UP000321720"/>
    </source>
</evidence>
<dbReference type="RefSeq" id="WP_146843002.1">
    <property type="nucleotide sequence ID" value="NZ_BJWG01000008.1"/>
</dbReference>
<dbReference type="AlphaFoldDB" id="A0A511JBJ3"/>
<organism evidence="1 2">
    <name type="scientific">Cellulomonas composti</name>
    <dbReference type="NCBI Taxonomy" id="266130"/>
    <lineage>
        <taxon>Bacteria</taxon>
        <taxon>Bacillati</taxon>
        <taxon>Actinomycetota</taxon>
        <taxon>Actinomycetes</taxon>
        <taxon>Micrococcales</taxon>
        <taxon>Cellulomonadaceae</taxon>
        <taxon>Cellulomonas</taxon>
    </lineage>
</organism>
<reference evidence="1 2" key="1">
    <citation type="submission" date="2019-07" db="EMBL/GenBank/DDBJ databases">
        <title>Whole genome shotgun sequence of Cellulomonas composti NBRC 100758.</title>
        <authorList>
            <person name="Hosoyama A."/>
            <person name="Uohara A."/>
            <person name="Ohji S."/>
            <person name="Ichikawa N."/>
        </authorList>
    </citation>
    <scope>NUCLEOTIDE SEQUENCE [LARGE SCALE GENOMIC DNA]</scope>
    <source>
        <strain evidence="1 2">NBRC 100758</strain>
    </source>
</reference>